<keyword evidence="4" id="KW-1185">Reference proteome</keyword>
<organism evidence="3 4">
    <name type="scientific">Hymenoscyphus fraxineus</name>
    <dbReference type="NCBI Taxonomy" id="746836"/>
    <lineage>
        <taxon>Eukaryota</taxon>
        <taxon>Fungi</taxon>
        <taxon>Dikarya</taxon>
        <taxon>Ascomycota</taxon>
        <taxon>Pezizomycotina</taxon>
        <taxon>Leotiomycetes</taxon>
        <taxon>Helotiales</taxon>
        <taxon>Helotiaceae</taxon>
        <taxon>Hymenoscyphus</taxon>
    </lineage>
</organism>
<feature type="chain" id="PRO_5040148245" evidence="2">
    <location>
        <begin position="20"/>
        <end position="220"/>
    </location>
</feature>
<reference evidence="3" key="1">
    <citation type="submission" date="2021-07" db="EMBL/GenBank/DDBJ databases">
        <authorList>
            <person name="Durling M."/>
        </authorList>
    </citation>
    <scope>NUCLEOTIDE SEQUENCE</scope>
</reference>
<dbReference type="EMBL" id="CAJVRL010000112">
    <property type="protein sequence ID" value="CAG8961547.1"/>
    <property type="molecule type" value="Genomic_DNA"/>
</dbReference>
<evidence type="ECO:0000313" key="4">
    <source>
        <dbReference type="Proteomes" id="UP000696280"/>
    </source>
</evidence>
<accession>A0A9N9LC92</accession>
<evidence type="ECO:0000256" key="1">
    <source>
        <dbReference type="SAM" id="MobiDB-lite"/>
    </source>
</evidence>
<protein>
    <submittedName>
        <fullName evidence="3">Uncharacterized protein</fullName>
    </submittedName>
</protein>
<proteinExistence type="predicted"/>
<sequence length="220" mass="24652">MLLLKVFTAAAVLSSLAAGISVTADHETGQQSLSKRLSPLPIPRKPAKLGTGGAPLRPPTWKEIKAAEFRKEQDGKFHNYWNNAPKAPGPANKGHTPAEKIKYVLEDGKIPGLSKRAKGFEKLLKKKKKKQPEVVKVENPPPRPLATEESERYQSYRNQNKAWDAIMKDFYRPPGSPVKGNSHFYNYYHQKRDIIDSDATLVKRAGDVDSEARVTRVWKA</sequence>
<dbReference type="AlphaFoldDB" id="A0A9N9LC92"/>
<evidence type="ECO:0000313" key="3">
    <source>
        <dbReference type="EMBL" id="CAG8961547.1"/>
    </source>
</evidence>
<comment type="caution">
    <text evidence="3">The sequence shown here is derived from an EMBL/GenBank/DDBJ whole genome shotgun (WGS) entry which is preliminary data.</text>
</comment>
<feature type="signal peptide" evidence="2">
    <location>
        <begin position="1"/>
        <end position="19"/>
    </location>
</feature>
<keyword evidence="2" id="KW-0732">Signal</keyword>
<gene>
    <name evidence="3" type="ORF">HYFRA_00013965</name>
</gene>
<feature type="region of interest" description="Disordered" evidence="1">
    <location>
        <begin position="128"/>
        <end position="149"/>
    </location>
</feature>
<dbReference type="Proteomes" id="UP000696280">
    <property type="component" value="Unassembled WGS sequence"/>
</dbReference>
<name>A0A9N9LC92_9HELO</name>
<feature type="region of interest" description="Disordered" evidence="1">
    <location>
        <begin position="28"/>
        <end position="59"/>
    </location>
</feature>
<evidence type="ECO:0000256" key="2">
    <source>
        <dbReference type="SAM" id="SignalP"/>
    </source>
</evidence>